<dbReference type="GO" id="GO:0006355">
    <property type="term" value="P:regulation of DNA-templated transcription"/>
    <property type="evidence" value="ECO:0007669"/>
    <property type="project" value="InterPro"/>
</dbReference>
<dbReference type="PANTHER" id="PTHR16305">
    <property type="entry name" value="TESTICULAR SOLUBLE ADENYLYL CYCLASE"/>
    <property type="match status" value="1"/>
</dbReference>
<dbReference type="InterPro" id="IPR016032">
    <property type="entry name" value="Sig_transdc_resp-reg_C-effctor"/>
</dbReference>
<dbReference type="InterPro" id="IPR041664">
    <property type="entry name" value="AAA_16"/>
</dbReference>
<dbReference type="GO" id="GO:0005737">
    <property type="term" value="C:cytoplasm"/>
    <property type="evidence" value="ECO:0007669"/>
    <property type="project" value="TreeGrafter"/>
</dbReference>
<evidence type="ECO:0000256" key="1">
    <source>
        <dbReference type="ARBA" id="ARBA00022741"/>
    </source>
</evidence>
<dbReference type="Proteomes" id="UP000286746">
    <property type="component" value="Unassembled WGS sequence"/>
</dbReference>
<dbReference type="GO" id="GO:0005524">
    <property type="term" value="F:ATP binding"/>
    <property type="evidence" value="ECO:0007669"/>
    <property type="project" value="UniProtKB-KW"/>
</dbReference>
<dbReference type="InterPro" id="IPR000792">
    <property type="entry name" value="Tscrpt_reg_LuxR_C"/>
</dbReference>
<evidence type="ECO:0000256" key="2">
    <source>
        <dbReference type="ARBA" id="ARBA00022840"/>
    </source>
</evidence>
<dbReference type="Pfam" id="PF13191">
    <property type="entry name" value="AAA_16"/>
    <property type="match status" value="1"/>
</dbReference>
<dbReference type="SMART" id="SM00421">
    <property type="entry name" value="HTH_LUXR"/>
    <property type="match status" value="1"/>
</dbReference>
<keyword evidence="1" id="KW-0547">Nucleotide-binding</keyword>
<sequence>MPLTGREAELARLDGLIGRAGGGVPVIVAVRGERGVGKSALLEAVAARAADAGFRVGTAAGGPAVRDSLFAAARQALGRPDDGTDTLDGYVARGRDVMTRTPLALCVDDLVDVDASSATWLVALASLDRPVPLLIVAAAGDDPGTGRTAGAAELLARAEHLELTGLPEAGIAEFAARHCGLTLDAAAAAVCHELTGGNPGLLLAHLAGRPGPAVTARELRGAAGPEALRCTRRWLDDLPRPALAMARAVAVLGDSAEVAHAAALAELPVPDALHAIDTLVARQVLANRVPPAFRHPLLGTAVLAGMPVGSRIAAHLKVARFLRDEQWGAERVAQQLAAAGPTGLDWAVEPLRAAARKLLHEGRAEEASRYLRCVLRDRLPADVRSAVRRELAEAETFVDPDLALSELDTLLRESEDPEVCAELALDVAGMLIDRARPADAASVLDETAERIGPGHPAAVRRLTLRKASVSLLDAAGPSAEARRLADGDADAPERVGGGRSRELANLRAAIAADRGTDRDAALASAREALTGGEGGDLGRLWQSCATLIRADELVEARAHCWRTGRLSQAMSGRRAGLAADIFRARICRVAGDLPGAVAILRPVVEEIGPGSAALPTVAGFAVAGLVEALAQSGDQDEAAALLAAHGVAGHGPDDDLHGCYEGPYLLAARAALWRLRGEPGRAAGDLLAAGRQLVRRGAVSPAVLPWRSRAALALAADGATDRAETLAREELEAARRWGTPRTIGVARHALAMTRSGERRLMLLTEAVRHLEASPARLELAVARADLGAALRSAGRAAEADREGAAALALAGECGATPLARRLRAAPEPVPAHDKPVRTHPLLTPQELKIAGLARSGHTNRQISQMLFLTMRTVEFHLSGVYRKLGISGRQGLAEAIPAEPSAEPPEDQARPAAQQADGRTRRTGPEPCSCSRTLPPGQPCADAPVRPSRWHDGPRSAELRPSRSR</sequence>
<keyword evidence="6" id="KW-1185">Reference proteome</keyword>
<dbReference type="EMBL" id="BHZD01000001">
    <property type="protein sequence ID" value="GCD40932.1"/>
    <property type="molecule type" value="Genomic_DNA"/>
</dbReference>
<dbReference type="PRINTS" id="PR00038">
    <property type="entry name" value="HTHLUXR"/>
</dbReference>
<dbReference type="Pfam" id="PF00196">
    <property type="entry name" value="GerE"/>
    <property type="match status" value="1"/>
</dbReference>
<evidence type="ECO:0000256" key="3">
    <source>
        <dbReference type="SAM" id="MobiDB-lite"/>
    </source>
</evidence>
<dbReference type="Gene3D" id="1.10.10.10">
    <property type="entry name" value="Winged helix-like DNA-binding domain superfamily/Winged helix DNA-binding domain"/>
    <property type="match status" value="1"/>
</dbReference>
<feature type="domain" description="HTH luxR-type" evidence="4">
    <location>
        <begin position="835"/>
        <end position="900"/>
    </location>
</feature>
<dbReference type="InterPro" id="IPR036388">
    <property type="entry name" value="WH-like_DNA-bd_sf"/>
</dbReference>
<gene>
    <name evidence="5" type="ORF">GKJPGBOP_00585</name>
</gene>
<reference evidence="5 6" key="1">
    <citation type="submission" date="2018-11" db="EMBL/GenBank/DDBJ databases">
        <title>Whole genome sequence of Streptomyces paromomycinus NBRC 15454(T).</title>
        <authorList>
            <person name="Komaki H."/>
            <person name="Tamura T."/>
        </authorList>
    </citation>
    <scope>NUCLEOTIDE SEQUENCE [LARGE SCALE GENOMIC DNA]</scope>
    <source>
        <strain evidence="5 6">NBRC 15454</strain>
    </source>
</reference>
<accession>A0A401VV31</accession>
<dbReference type="CDD" id="cd06170">
    <property type="entry name" value="LuxR_C_like"/>
    <property type="match status" value="1"/>
</dbReference>
<dbReference type="RefSeq" id="WP_246177165.1">
    <property type="nucleotide sequence ID" value="NZ_BHZD01000001.1"/>
</dbReference>
<feature type="region of interest" description="Disordered" evidence="3">
    <location>
        <begin position="898"/>
        <end position="965"/>
    </location>
</feature>
<comment type="caution">
    <text evidence="5">The sequence shown here is derived from an EMBL/GenBank/DDBJ whole genome shotgun (WGS) entry which is preliminary data.</text>
</comment>
<evidence type="ECO:0000313" key="6">
    <source>
        <dbReference type="Proteomes" id="UP000286746"/>
    </source>
</evidence>
<dbReference type="PANTHER" id="PTHR16305:SF35">
    <property type="entry name" value="TRANSCRIPTIONAL ACTIVATOR DOMAIN"/>
    <property type="match status" value="1"/>
</dbReference>
<protein>
    <submittedName>
        <fullName evidence="5">LuxR family transcriptional regulator</fullName>
    </submittedName>
</protein>
<name>A0A401VV31_STREY</name>
<dbReference type="GO" id="GO:0003677">
    <property type="term" value="F:DNA binding"/>
    <property type="evidence" value="ECO:0007669"/>
    <property type="project" value="InterPro"/>
</dbReference>
<dbReference type="InterPro" id="IPR027417">
    <property type="entry name" value="P-loop_NTPase"/>
</dbReference>
<organism evidence="5 6">
    <name type="scientific">Streptomyces paromomycinus</name>
    <name type="common">Streptomyces rimosus subsp. paromomycinus</name>
    <dbReference type="NCBI Taxonomy" id="92743"/>
    <lineage>
        <taxon>Bacteria</taxon>
        <taxon>Bacillati</taxon>
        <taxon>Actinomycetota</taxon>
        <taxon>Actinomycetes</taxon>
        <taxon>Kitasatosporales</taxon>
        <taxon>Streptomycetaceae</taxon>
        <taxon>Streptomyces</taxon>
    </lineage>
</organism>
<dbReference type="GO" id="GO:0004016">
    <property type="term" value="F:adenylate cyclase activity"/>
    <property type="evidence" value="ECO:0007669"/>
    <property type="project" value="TreeGrafter"/>
</dbReference>
<proteinExistence type="predicted"/>
<feature type="compositionally biased region" description="Basic and acidic residues" evidence="3">
    <location>
        <begin position="949"/>
        <end position="965"/>
    </location>
</feature>
<dbReference type="AlphaFoldDB" id="A0A401VV31"/>
<dbReference type="SUPFAM" id="SSF52540">
    <property type="entry name" value="P-loop containing nucleoside triphosphate hydrolases"/>
    <property type="match status" value="1"/>
</dbReference>
<evidence type="ECO:0000313" key="5">
    <source>
        <dbReference type="EMBL" id="GCD40932.1"/>
    </source>
</evidence>
<evidence type="ECO:0000259" key="4">
    <source>
        <dbReference type="PROSITE" id="PS50043"/>
    </source>
</evidence>
<dbReference type="PROSITE" id="PS50043">
    <property type="entry name" value="HTH_LUXR_2"/>
    <property type="match status" value="1"/>
</dbReference>
<dbReference type="SUPFAM" id="SSF46894">
    <property type="entry name" value="C-terminal effector domain of the bipartite response regulators"/>
    <property type="match status" value="1"/>
</dbReference>
<keyword evidence="2" id="KW-0067">ATP-binding</keyword>